<dbReference type="AlphaFoldDB" id="A0A2C9WG84"/>
<protein>
    <submittedName>
        <fullName evidence="1">Uncharacterized protein</fullName>
    </submittedName>
</protein>
<evidence type="ECO:0000313" key="1">
    <source>
        <dbReference type="EMBL" id="OAY58976.1"/>
    </source>
</evidence>
<reference evidence="1" key="1">
    <citation type="submission" date="2016-02" db="EMBL/GenBank/DDBJ databases">
        <title>WGS assembly of Manihot esculenta.</title>
        <authorList>
            <person name="Bredeson J.V."/>
            <person name="Prochnik S.E."/>
            <person name="Lyons J.B."/>
            <person name="Schmutz J."/>
            <person name="Grimwood J."/>
            <person name="Vrebalov J."/>
            <person name="Bart R.S."/>
            <person name="Amuge T."/>
            <person name="Ferguson M.E."/>
            <person name="Green R."/>
            <person name="Putnam N."/>
            <person name="Stites J."/>
            <person name="Rounsley S."/>
            <person name="Rokhsar D.S."/>
        </authorList>
    </citation>
    <scope>NUCLEOTIDE SEQUENCE [LARGE SCALE GENOMIC DNA]</scope>
    <source>
        <tissue evidence="1">Leaf</tissue>
    </source>
</reference>
<proteinExistence type="predicted"/>
<gene>
    <name evidence="1" type="ORF">MANES_02G221400</name>
</gene>
<name>A0A2C9WG84_MANES</name>
<organism evidence="1">
    <name type="scientific">Manihot esculenta</name>
    <name type="common">Cassava</name>
    <name type="synonym">Jatropha manihot</name>
    <dbReference type="NCBI Taxonomy" id="3983"/>
    <lineage>
        <taxon>Eukaryota</taxon>
        <taxon>Viridiplantae</taxon>
        <taxon>Streptophyta</taxon>
        <taxon>Embryophyta</taxon>
        <taxon>Tracheophyta</taxon>
        <taxon>Spermatophyta</taxon>
        <taxon>Magnoliopsida</taxon>
        <taxon>eudicotyledons</taxon>
        <taxon>Gunneridae</taxon>
        <taxon>Pentapetalae</taxon>
        <taxon>rosids</taxon>
        <taxon>fabids</taxon>
        <taxon>Malpighiales</taxon>
        <taxon>Euphorbiaceae</taxon>
        <taxon>Crotonoideae</taxon>
        <taxon>Manihoteae</taxon>
        <taxon>Manihot</taxon>
    </lineage>
</organism>
<accession>A0A2C9WG84</accession>
<sequence length="60" mass="7163">MEGIFYRNKVNDEIESPLTTLCLDNLPNFIGFIYKVSFYIFKYLGDEFHLHTHKNTTFNI</sequence>
<dbReference type="EMBL" id="CM004388">
    <property type="protein sequence ID" value="OAY58976.1"/>
    <property type="molecule type" value="Genomic_DNA"/>
</dbReference>